<dbReference type="GO" id="GO:0045259">
    <property type="term" value="C:proton-transporting ATP synthase complex"/>
    <property type="evidence" value="ECO:0007669"/>
    <property type="project" value="UniProtKB-KW"/>
</dbReference>
<evidence type="ECO:0000256" key="13">
    <source>
        <dbReference type="ARBA" id="ARBA00026054"/>
    </source>
</evidence>
<dbReference type="Gene3D" id="6.10.250.1580">
    <property type="match status" value="1"/>
</dbReference>
<evidence type="ECO:0000256" key="7">
    <source>
        <dbReference type="ARBA" id="ARBA00022989"/>
    </source>
</evidence>
<protein>
    <submittedName>
        <fullName evidence="17">F0F1 ATP synthase subunit B</fullName>
        <ecNumber evidence="17">3.6.3.14</ecNumber>
    </submittedName>
</protein>
<name>A0A0H3H0Y7_KLEM8</name>
<evidence type="ECO:0000256" key="6">
    <source>
        <dbReference type="ARBA" id="ARBA00022781"/>
    </source>
</evidence>
<sequence>MNATILGQAIAFVIFVWFCMKYVWPPLMAAIEKRQKEISDGLASAERAKKDLDLAQANATDQLKKRKRKPR</sequence>
<organism evidence="17 18">
    <name type="scientific">Klebsiella michiganensis (strain ATCC 8724 / DSM 4798 / JCM 20051 / NBRC 3318 / NRRL B-199 / KCTC 1686 / BUCSAV 143 / CCM 1901)</name>
    <dbReference type="NCBI Taxonomy" id="1006551"/>
    <lineage>
        <taxon>Bacteria</taxon>
        <taxon>Pseudomonadati</taxon>
        <taxon>Pseudomonadota</taxon>
        <taxon>Gammaproteobacteria</taxon>
        <taxon>Enterobacterales</taxon>
        <taxon>Enterobacteriaceae</taxon>
        <taxon>Klebsiella/Raoultella group</taxon>
        <taxon>Klebsiella</taxon>
    </lineage>
</organism>
<keyword evidence="6 15" id="KW-0375">Hydrogen ion transport</keyword>
<dbReference type="NCBIfam" id="TIGR01144">
    <property type="entry name" value="ATP_synt_b"/>
    <property type="match status" value="1"/>
</dbReference>
<evidence type="ECO:0000256" key="12">
    <source>
        <dbReference type="ARBA" id="ARBA00025614"/>
    </source>
</evidence>
<evidence type="ECO:0000256" key="15">
    <source>
        <dbReference type="RuleBase" id="RU003848"/>
    </source>
</evidence>
<keyword evidence="8 15" id="KW-0406">Ion transport</keyword>
<dbReference type="Proteomes" id="UP000007843">
    <property type="component" value="Chromosome"/>
</dbReference>
<dbReference type="InterPro" id="IPR005864">
    <property type="entry name" value="ATP_synth_F0_bsu_bac"/>
</dbReference>
<comment type="function">
    <text evidence="12">Component of the F(0) channel, it forms part of the peripheral stalk, linking F(1) to F(0). The b'-subunit is a diverged and duplicated form of b found in plants and photosynthetic bacteria.</text>
</comment>
<dbReference type="PATRIC" id="fig|1006551.4.peg.1348"/>
<evidence type="ECO:0000256" key="9">
    <source>
        <dbReference type="ARBA" id="ARBA00023136"/>
    </source>
</evidence>
<dbReference type="AlphaFoldDB" id="A0A0H3H0Y7"/>
<evidence type="ECO:0000313" key="17">
    <source>
        <dbReference type="EMBL" id="AEX03076.1"/>
    </source>
</evidence>
<reference evidence="17 18" key="1">
    <citation type="journal article" date="2012" name="J. Bacteriol.">
        <title>Complete genome sequence of Klebsiella oxytoca KCTC 1686, used in production of 2,3-butanediol.</title>
        <authorList>
            <person name="Shin S.H."/>
            <person name="Kim S."/>
            <person name="Kim J.Y."/>
            <person name="Lee S."/>
            <person name="Um Y."/>
            <person name="Oh M.K."/>
            <person name="Kim Y.R."/>
            <person name="Lee J."/>
            <person name="Yang K.S."/>
        </authorList>
    </citation>
    <scope>NUCLEOTIDE SEQUENCE [LARGE SCALE GENOMIC DNA]</scope>
    <source>
        <strain evidence="18">ATCC 8724 / DSM 4798 / JCM 20051 / NBRC 3318 / NRRL B-199 / KCTC 1686</strain>
    </source>
</reference>
<dbReference type="EC" id="3.6.3.14" evidence="17"/>
<evidence type="ECO:0000256" key="14">
    <source>
        <dbReference type="ARBA" id="ARBA00037847"/>
    </source>
</evidence>
<comment type="subcellular location">
    <subcellularLocation>
        <location evidence="14">Endomembrane system</location>
        <topology evidence="14">Single-pass membrane protein</topology>
    </subcellularLocation>
</comment>
<dbReference type="InterPro" id="IPR002146">
    <property type="entry name" value="ATP_synth_b/b'su_bac/chlpt"/>
</dbReference>
<evidence type="ECO:0000256" key="16">
    <source>
        <dbReference type="SAM" id="Phobius"/>
    </source>
</evidence>
<dbReference type="InterPro" id="IPR050059">
    <property type="entry name" value="ATP_synthase_B_chain"/>
</dbReference>
<evidence type="ECO:0000256" key="4">
    <source>
        <dbReference type="ARBA" id="ARBA00022547"/>
    </source>
</evidence>
<dbReference type="GO" id="GO:0012505">
    <property type="term" value="C:endomembrane system"/>
    <property type="evidence" value="ECO:0007669"/>
    <property type="project" value="UniProtKB-SubCell"/>
</dbReference>
<keyword evidence="7 16" id="KW-1133">Transmembrane helix</keyword>
<evidence type="ECO:0000256" key="2">
    <source>
        <dbReference type="ARBA" id="ARBA00022448"/>
    </source>
</evidence>
<comment type="similarity">
    <text evidence="1 15">Belongs to the ATPase B chain family.</text>
</comment>
<dbReference type="EMBL" id="CP003218">
    <property type="protein sequence ID" value="AEX03076.1"/>
    <property type="molecule type" value="Genomic_DNA"/>
</dbReference>
<dbReference type="GO" id="GO:0016787">
    <property type="term" value="F:hydrolase activity"/>
    <property type="evidence" value="ECO:0007669"/>
    <property type="project" value="UniProtKB-KW"/>
</dbReference>
<keyword evidence="2 15" id="KW-0813">Transport</keyword>
<evidence type="ECO:0000256" key="10">
    <source>
        <dbReference type="ARBA" id="ARBA00023310"/>
    </source>
</evidence>
<comment type="subunit">
    <text evidence="13">F-type ATPases have 2 components, F(1) - the catalytic core - and F(0) - the membrane proton channel. F(1) has five subunits: alpha(3), beta(3), gamma(1), delta(1), epsilon(1). F(0) has four main subunits: a(1), b(2) and c(10-14). The alpha and beta chains form an alternating ring which encloses part of the gamma chain. F(1) is attached to F(0) by a central stalk formed by the gamma and epsilon chains, while a peripheral stalk is formed by the delta and b chains.</text>
</comment>
<dbReference type="Pfam" id="PF00430">
    <property type="entry name" value="ATP-synt_B"/>
    <property type="match status" value="1"/>
</dbReference>
<dbReference type="PANTHER" id="PTHR33445">
    <property type="entry name" value="ATP SYNTHASE SUBUNIT B', CHLOROPLASTIC"/>
    <property type="match status" value="1"/>
</dbReference>
<keyword evidence="17" id="KW-0378">Hydrolase</keyword>
<comment type="function">
    <text evidence="11">F(1)F(0) ATP synthase produces ATP from ADP in the presence of a proton or sodium gradient. F-type ATPases consist of two structural domains, F(1) containing the extramembraneous catalytic core and F(0) containing the membrane proton channel, linked together by a central stalk and a peripheral stalk. During catalysis, ATP synthesis in the catalytic domain of F(1) is coupled via a rotary mechanism of the central stalk subunits to proton translocation.</text>
</comment>
<evidence type="ECO:0000256" key="3">
    <source>
        <dbReference type="ARBA" id="ARBA00022475"/>
    </source>
</evidence>
<keyword evidence="5 15" id="KW-0812">Transmembrane</keyword>
<evidence type="ECO:0000256" key="11">
    <source>
        <dbReference type="ARBA" id="ARBA00025198"/>
    </source>
</evidence>
<evidence type="ECO:0000256" key="1">
    <source>
        <dbReference type="ARBA" id="ARBA00005513"/>
    </source>
</evidence>
<dbReference type="KEGG" id="kox:KOX_06730"/>
<dbReference type="GO" id="GO:0015986">
    <property type="term" value="P:proton motive force-driven ATP synthesis"/>
    <property type="evidence" value="ECO:0007669"/>
    <property type="project" value="InterPro"/>
</dbReference>
<evidence type="ECO:0000256" key="8">
    <source>
        <dbReference type="ARBA" id="ARBA00023065"/>
    </source>
</evidence>
<dbReference type="CDD" id="cd06503">
    <property type="entry name" value="ATP-synt_Fo_b"/>
    <property type="match status" value="1"/>
</dbReference>
<keyword evidence="4 15" id="KW-0138">CF(0)</keyword>
<dbReference type="PANTHER" id="PTHR33445:SF1">
    <property type="entry name" value="ATP SYNTHASE SUBUNIT B"/>
    <property type="match status" value="1"/>
</dbReference>
<keyword evidence="3" id="KW-1003">Cell membrane</keyword>
<keyword evidence="9 16" id="KW-0472">Membrane</keyword>
<gene>
    <name evidence="17" type="ordered locus">KOX_06730</name>
</gene>
<dbReference type="GO" id="GO:0046961">
    <property type="term" value="F:proton-transporting ATPase activity, rotational mechanism"/>
    <property type="evidence" value="ECO:0007669"/>
    <property type="project" value="TreeGrafter"/>
</dbReference>
<accession>A0A0H3H0Y7</accession>
<proteinExistence type="inferred from homology"/>
<feature type="transmembrane region" description="Helical" evidence="16">
    <location>
        <begin position="6"/>
        <end position="24"/>
    </location>
</feature>
<evidence type="ECO:0000256" key="5">
    <source>
        <dbReference type="ARBA" id="ARBA00022692"/>
    </source>
</evidence>
<keyword evidence="10" id="KW-0066">ATP synthesis</keyword>
<evidence type="ECO:0000313" key="18">
    <source>
        <dbReference type="Proteomes" id="UP000007843"/>
    </source>
</evidence>
<dbReference type="HOGENOM" id="CLU_2734695_0_0_6"/>